<feature type="transmembrane region" description="Helical" evidence="6">
    <location>
        <begin position="326"/>
        <end position="345"/>
    </location>
</feature>
<evidence type="ECO:0000256" key="1">
    <source>
        <dbReference type="ARBA" id="ARBA00004651"/>
    </source>
</evidence>
<reference evidence="8 9" key="1">
    <citation type="submission" date="2014-03" db="EMBL/GenBank/DDBJ databases">
        <title>Genomics of Bifidobacteria.</title>
        <authorList>
            <person name="Ventura M."/>
            <person name="Milani C."/>
            <person name="Lugli G.A."/>
        </authorList>
    </citation>
    <scope>NUCLEOTIDE SEQUENCE [LARGE SCALE GENOMIC DNA]</scope>
    <source>
        <strain evidence="8 9">LMG 21589</strain>
    </source>
</reference>
<keyword evidence="2" id="KW-1003">Cell membrane</keyword>
<evidence type="ECO:0000259" key="7">
    <source>
        <dbReference type="Pfam" id="PF02687"/>
    </source>
</evidence>
<dbReference type="EMBL" id="JGZO01000008">
    <property type="protein sequence ID" value="KFI94355.1"/>
    <property type="molecule type" value="Genomic_DNA"/>
</dbReference>
<evidence type="ECO:0000256" key="5">
    <source>
        <dbReference type="ARBA" id="ARBA00023136"/>
    </source>
</evidence>
<dbReference type="Pfam" id="PF02687">
    <property type="entry name" value="FtsX"/>
    <property type="match status" value="1"/>
</dbReference>
<dbReference type="RefSeq" id="WP_033517537.1">
    <property type="nucleotide sequence ID" value="NZ_CAUPKV010000040.1"/>
</dbReference>
<name>A0A087DFQ5_9BIFI</name>
<evidence type="ECO:0000313" key="9">
    <source>
        <dbReference type="Proteomes" id="UP000029033"/>
    </source>
</evidence>
<evidence type="ECO:0000256" key="6">
    <source>
        <dbReference type="SAM" id="Phobius"/>
    </source>
</evidence>
<feature type="transmembrane region" description="Helical" evidence="6">
    <location>
        <begin position="270"/>
        <end position="291"/>
    </location>
</feature>
<keyword evidence="9" id="KW-1185">Reference proteome</keyword>
<evidence type="ECO:0000313" key="8">
    <source>
        <dbReference type="EMBL" id="KFI94355.1"/>
    </source>
</evidence>
<dbReference type="GeneID" id="85165691"/>
<dbReference type="GO" id="GO:0005886">
    <property type="term" value="C:plasma membrane"/>
    <property type="evidence" value="ECO:0007669"/>
    <property type="project" value="UniProtKB-SubCell"/>
</dbReference>
<keyword evidence="3 6" id="KW-0812">Transmembrane</keyword>
<feature type="transmembrane region" description="Helical" evidence="6">
    <location>
        <begin position="365"/>
        <end position="389"/>
    </location>
</feature>
<keyword evidence="4 6" id="KW-1133">Transmembrane helix</keyword>
<dbReference type="InterPro" id="IPR051125">
    <property type="entry name" value="ABC-4/HrtB_transporter"/>
</dbReference>
<keyword evidence="5 6" id="KW-0472">Membrane</keyword>
<comment type="subcellular location">
    <subcellularLocation>
        <location evidence="1">Cell membrane</location>
        <topology evidence="1">Multi-pass membrane protein</topology>
    </subcellularLocation>
</comment>
<accession>A0A087DFQ5</accession>
<gene>
    <name evidence="8" type="ORF">BSCA_1382</name>
</gene>
<dbReference type="PANTHER" id="PTHR43738:SF2">
    <property type="entry name" value="ABC TRANSPORTER PERMEASE"/>
    <property type="match status" value="1"/>
</dbReference>
<sequence length="404" mass="42408">MAHITLKRLPLENLKRKPFRTAALIIVVTMLSIAFYGGALLSLNLRNGLDSMQERMGADLMVVPQNTKAKAEALLTNSTTSNTFYFTNDIESLVNKADGIAQATAQTYISSLAAACCDEKVQIIGFNPKTDFVITPWITSQFDGTLADGEAVVGSNINVSENGAIKLYGHEFPVAAQLAATGTSLDNSVFINTATVPRVIEYSTAVGHTAVPQEYADKAVSAVLVKVKDGYSAAAVANNITNASGLEGLGFVYPGGVTATTRTSLNALTGYMSVFVAVFWVMGLIVLLAVFSSAMNERKREFAAYRIMGATRGALIGLIVRESALLGAVGGVIGIALASLVILPFNSLIGRQLQLPYLQTGAGSVLALAVIGLAFAVATGLIASIATAVKLSAPETYLTLREGE</sequence>
<dbReference type="eggNOG" id="COG0577">
    <property type="taxonomic scope" value="Bacteria"/>
</dbReference>
<evidence type="ECO:0000256" key="2">
    <source>
        <dbReference type="ARBA" id="ARBA00022475"/>
    </source>
</evidence>
<evidence type="ECO:0000256" key="3">
    <source>
        <dbReference type="ARBA" id="ARBA00022692"/>
    </source>
</evidence>
<feature type="domain" description="ABC3 transporter permease C-terminal" evidence="7">
    <location>
        <begin position="274"/>
        <end position="386"/>
    </location>
</feature>
<dbReference type="STRING" id="158787.BSCA_1382"/>
<feature type="transmembrane region" description="Helical" evidence="6">
    <location>
        <begin position="21"/>
        <end position="43"/>
    </location>
</feature>
<dbReference type="OrthoDB" id="6313at2"/>
<comment type="caution">
    <text evidence="8">The sequence shown here is derived from an EMBL/GenBank/DDBJ whole genome shotgun (WGS) entry which is preliminary data.</text>
</comment>
<proteinExistence type="predicted"/>
<dbReference type="AlphaFoldDB" id="A0A087DFQ5"/>
<organism evidence="8 9">
    <name type="scientific">Bifidobacterium scardovii</name>
    <dbReference type="NCBI Taxonomy" id="158787"/>
    <lineage>
        <taxon>Bacteria</taxon>
        <taxon>Bacillati</taxon>
        <taxon>Actinomycetota</taxon>
        <taxon>Actinomycetes</taxon>
        <taxon>Bifidobacteriales</taxon>
        <taxon>Bifidobacteriaceae</taxon>
        <taxon>Bifidobacterium</taxon>
    </lineage>
</organism>
<protein>
    <submittedName>
        <fullName evidence="8">ABC transporter permease</fullName>
    </submittedName>
</protein>
<dbReference type="PANTHER" id="PTHR43738">
    <property type="entry name" value="ABC TRANSPORTER, MEMBRANE PROTEIN"/>
    <property type="match status" value="1"/>
</dbReference>
<dbReference type="Proteomes" id="UP000029033">
    <property type="component" value="Unassembled WGS sequence"/>
</dbReference>
<dbReference type="InterPro" id="IPR003838">
    <property type="entry name" value="ABC3_permease_C"/>
</dbReference>
<evidence type="ECO:0000256" key="4">
    <source>
        <dbReference type="ARBA" id="ARBA00022989"/>
    </source>
</evidence>